<dbReference type="Gene3D" id="3.20.20.120">
    <property type="entry name" value="Enolase-like C-terminal domain"/>
    <property type="match status" value="1"/>
</dbReference>
<dbReference type="SMART" id="SM00922">
    <property type="entry name" value="MR_MLE"/>
    <property type="match status" value="1"/>
</dbReference>
<organism evidence="2 3">
    <name type="scientific">Devosia epidermidihirudinis</name>
    <dbReference type="NCBI Taxonomy" id="1293439"/>
    <lineage>
        <taxon>Bacteria</taxon>
        <taxon>Pseudomonadati</taxon>
        <taxon>Pseudomonadota</taxon>
        <taxon>Alphaproteobacteria</taxon>
        <taxon>Hyphomicrobiales</taxon>
        <taxon>Devosiaceae</taxon>
        <taxon>Devosia</taxon>
    </lineage>
</organism>
<reference evidence="2 3" key="1">
    <citation type="submission" date="2015-03" db="EMBL/GenBank/DDBJ databases">
        <authorList>
            <person name="Lepp D."/>
            <person name="Hassan Y.I."/>
            <person name="Li X.-Z."/>
            <person name="Zhou T."/>
        </authorList>
    </citation>
    <scope>NUCLEOTIDE SEQUENCE [LARGE SCALE GENOMIC DNA]</scope>
    <source>
        <strain evidence="2 3">E84</strain>
    </source>
</reference>
<protein>
    <submittedName>
        <fullName evidence="2">Mandelate racemase</fullName>
    </submittedName>
</protein>
<dbReference type="OrthoDB" id="9802699at2"/>
<gene>
    <name evidence="2" type="ORF">WH87_08810</name>
</gene>
<dbReference type="Pfam" id="PF13378">
    <property type="entry name" value="MR_MLE_C"/>
    <property type="match status" value="1"/>
</dbReference>
<dbReference type="EMBL" id="LANJ01000016">
    <property type="protein sequence ID" value="KKC37789.1"/>
    <property type="molecule type" value="Genomic_DNA"/>
</dbReference>
<feature type="domain" description="Mandelate racemase/muconate lactonizing enzyme C-terminal" evidence="1">
    <location>
        <begin position="150"/>
        <end position="246"/>
    </location>
</feature>
<evidence type="ECO:0000259" key="1">
    <source>
        <dbReference type="SMART" id="SM00922"/>
    </source>
</evidence>
<dbReference type="SUPFAM" id="SSF51604">
    <property type="entry name" value="Enolase C-terminal domain-like"/>
    <property type="match status" value="1"/>
</dbReference>
<dbReference type="AlphaFoldDB" id="A0A0F5QCR8"/>
<dbReference type="SUPFAM" id="SSF54826">
    <property type="entry name" value="Enolase N-terminal domain-like"/>
    <property type="match status" value="1"/>
</dbReference>
<accession>A0A0F5QCR8</accession>
<proteinExistence type="predicted"/>
<dbReference type="Proteomes" id="UP000033411">
    <property type="component" value="Unassembled WGS sequence"/>
</dbReference>
<dbReference type="InterPro" id="IPR029017">
    <property type="entry name" value="Enolase-like_N"/>
</dbReference>
<dbReference type="Gene3D" id="3.30.390.10">
    <property type="entry name" value="Enolase-like, N-terminal domain"/>
    <property type="match status" value="1"/>
</dbReference>
<dbReference type="STRING" id="1293439.WH87_08810"/>
<dbReference type="GO" id="GO:0003824">
    <property type="term" value="F:catalytic activity"/>
    <property type="evidence" value="ECO:0007669"/>
    <property type="project" value="UniProtKB-ARBA"/>
</dbReference>
<keyword evidence="3" id="KW-1185">Reference proteome</keyword>
<evidence type="ECO:0000313" key="3">
    <source>
        <dbReference type="Proteomes" id="UP000033411"/>
    </source>
</evidence>
<dbReference type="PATRIC" id="fig|1293439.3.peg.1341"/>
<dbReference type="InterPro" id="IPR036849">
    <property type="entry name" value="Enolase-like_C_sf"/>
</dbReference>
<dbReference type="InterPro" id="IPR013342">
    <property type="entry name" value="Mandelate_racemase_C"/>
</dbReference>
<comment type="caution">
    <text evidence="2">The sequence shown here is derived from an EMBL/GenBank/DDBJ whole genome shotgun (WGS) entry which is preliminary data.</text>
</comment>
<dbReference type="InterPro" id="IPR029065">
    <property type="entry name" value="Enolase_C-like"/>
</dbReference>
<name>A0A0F5QCR8_9HYPH</name>
<dbReference type="PANTHER" id="PTHR48080">
    <property type="entry name" value="D-GALACTONATE DEHYDRATASE-RELATED"/>
    <property type="match status" value="1"/>
</dbReference>
<sequence length="382" mass="42387">MSLVPNTIVELRFEEVIVPANPGSVNTPGHDKPLHMLPVGGKSGWSVQFDELPKLILQLRLADGTVGWGEFYRDHNWATVSAVSQNLLGRTLDELPLQDLPIPLSREYDGFECAIWDATAKSLNIPLHRLLGGAVRDKVKVGSWSSWREMDEMGPLAKSFQDQGFDTIKLKAGLDDDIVGWCQEIHNHAPGMWVIVDPNQRWENAGEARRRLQALDRIGNLMLIEDPIPRWMLQDYARLRTFTATPVVLHLSLPYVYQGQRPYDAINALAHGAVDGFNFNCGLAKFKELDAISTAANLPCWHGSEVDLGILEAMYVHQAAAAKSCTWPSDIFGRLIRSHDLLETPLAFSPPYVALPQGPGLGVTPSPEAIARFKQSENVFAL</sequence>
<evidence type="ECO:0000313" key="2">
    <source>
        <dbReference type="EMBL" id="KKC37789.1"/>
    </source>
</evidence>
<dbReference type="RefSeq" id="WP_046139455.1">
    <property type="nucleotide sequence ID" value="NZ_LANJ01000016.1"/>
</dbReference>
<dbReference type="InterPro" id="IPR034593">
    <property type="entry name" value="DgoD-like"/>
</dbReference>